<sequence>MNDNQEELNEFHNLDGISIDNSIKLDGEIITFDGEAITFDEIEEDISSSEKEKLLQSIKSFNEWLVEKDVTKETFQIEDVIITPFQNEDWIMDFDTEENKVSFNPIMRNKVSFEFFEIVILHEFFHLLVQGVPNKDDVTKIKDYFSADFMSLIDIEADFYVALYLKETKFFNNRDYWNLYFENNSKIFNGKWIRNKKIERFIGSMLTIYDLFQNDLISFNLYLPSITSILTDDKLKILLISKNCIYFTERKLDITTFEKIKEMYSNNINEFEDFYIDIEIVSKGILQKGY</sequence>
<protein>
    <submittedName>
        <fullName evidence="1">Uncharacterized protein</fullName>
    </submittedName>
</protein>
<comment type="caution">
    <text evidence="1">The sequence shown here is derived from an EMBL/GenBank/DDBJ whole genome shotgun (WGS) entry which is preliminary data.</text>
</comment>
<dbReference type="EMBL" id="VWSG01000008">
    <property type="protein sequence ID" value="KAA5533969.1"/>
    <property type="molecule type" value="Genomic_DNA"/>
</dbReference>
<organism evidence="1 2">
    <name type="scientific">Paenimyroides baculatum</name>
    <dbReference type="NCBI Taxonomy" id="2608000"/>
    <lineage>
        <taxon>Bacteria</taxon>
        <taxon>Pseudomonadati</taxon>
        <taxon>Bacteroidota</taxon>
        <taxon>Flavobacteriia</taxon>
        <taxon>Flavobacteriales</taxon>
        <taxon>Flavobacteriaceae</taxon>
        <taxon>Paenimyroides</taxon>
    </lineage>
</organism>
<keyword evidence="2" id="KW-1185">Reference proteome</keyword>
<gene>
    <name evidence="1" type="ORF">F0460_11590</name>
</gene>
<name>A0A5M6CLF8_9FLAO</name>
<dbReference type="AlphaFoldDB" id="A0A5M6CLF8"/>
<dbReference type="RefSeq" id="WP_150013394.1">
    <property type="nucleotide sequence ID" value="NZ_VWSG01000008.1"/>
</dbReference>
<dbReference type="Proteomes" id="UP000325141">
    <property type="component" value="Unassembled WGS sequence"/>
</dbReference>
<reference evidence="1 2" key="1">
    <citation type="submission" date="2019-09" db="EMBL/GenBank/DDBJ databases">
        <title>Genome sequence and assembly of Flavobacterium sp.</title>
        <authorList>
            <person name="Chhetri G."/>
        </authorList>
    </citation>
    <scope>NUCLEOTIDE SEQUENCE [LARGE SCALE GENOMIC DNA]</scope>
    <source>
        <strain evidence="1 2">SNL9</strain>
    </source>
</reference>
<accession>A0A5M6CLF8</accession>
<evidence type="ECO:0000313" key="2">
    <source>
        <dbReference type="Proteomes" id="UP000325141"/>
    </source>
</evidence>
<evidence type="ECO:0000313" key="1">
    <source>
        <dbReference type="EMBL" id="KAA5533969.1"/>
    </source>
</evidence>
<proteinExistence type="predicted"/>